<comment type="catalytic activity">
    <reaction evidence="11 12">
        <text>a quinone + NADH + 5 H(+)(in) = a quinol + NAD(+) + 4 H(+)(out)</text>
        <dbReference type="Rhea" id="RHEA:57888"/>
        <dbReference type="ChEBI" id="CHEBI:15378"/>
        <dbReference type="ChEBI" id="CHEBI:24646"/>
        <dbReference type="ChEBI" id="CHEBI:57540"/>
        <dbReference type="ChEBI" id="CHEBI:57945"/>
        <dbReference type="ChEBI" id="CHEBI:132124"/>
    </reaction>
</comment>
<dbReference type="EC" id="7.1.1.-" evidence="12"/>
<keyword evidence="8 12" id="KW-1278">Translocase</keyword>
<dbReference type="GO" id="GO:0015990">
    <property type="term" value="P:electron transport coupled proton transport"/>
    <property type="evidence" value="ECO:0007669"/>
    <property type="project" value="TreeGrafter"/>
</dbReference>
<keyword evidence="12 13" id="KW-0479">Metal-binding</keyword>
<keyword evidence="12 13" id="KW-0411">Iron-sulfur</keyword>
<evidence type="ECO:0000256" key="3">
    <source>
        <dbReference type="ARBA" id="ARBA00008265"/>
    </source>
</evidence>
<reference evidence="15" key="1">
    <citation type="journal article" date="2020" name="mSystems">
        <title>Genome- and Community-Level Interaction Insights into Carbon Utilization and Element Cycling Functions of Hydrothermarchaeota in Hydrothermal Sediment.</title>
        <authorList>
            <person name="Zhou Z."/>
            <person name="Liu Y."/>
            <person name="Xu W."/>
            <person name="Pan J."/>
            <person name="Luo Z.H."/>
            <person name="Li M."/>
        </authorList>
    </citation>
    <scope>NUCLEOTIDE SEQUENCE [LARGE SCALE GENOMIC DNA]</scope>
    <source>
        <strain evidence="15">SpSt-897</strain>
    </source>
</reference>
<feature type="binding site" evidence="12">
    <location>
        <position position="44"/>
    </location>
    <ligand>
        <name>[4Fe-4S] cluster</name>
        <dbReference type="ChEBI" id="CHEBI:49883"/>
    </ligand>
</feature>
<dbReference type="PANTHER" id="PTHR11995">
    <property type="entry name" value="NADH DEHYDROGENASE"/>
    <property type="match status" value="1"/>
</dbReference>
<dbReference type="FunFam" id="3.40.50.12280:FF:000002">
    <property type="entry name" value="NADH-quinone oxidoreductase subunit B"/>
    <property type="match status" value="1"/>
</dbReference>
<evidence type="ECO:0000256" key="8">
    <source>
        <dbReference type="ARBA" id="ARBA00022967"/>
    </source>
</evidence>
<comment type="similarity">
    <text evidence="5">In the C-terminal section; belongs to the complex I 49 kDa subunit family.</text>
</comment>
<dbReference type="EMBL" id="DTMF01000253">
    <property type="protein sequence ID" value="HGF34754.1"/>
    <property type="molecule type" value="Genomic_DNA"/>
</dbReference>
<dbReference type="GO" id="GO:0045271">
    <property type="term" value="C:respiratory chain complex I"/>
    <property type="evidence" value="ECO:0007669"/>
    <property type="project" value="TreeGrafter"/>
</dbReference>
<proteinExistence type="inferred from homology"/>
<comment type="similarity">
    <text evidence="2">In the N-terminal section; belongs to the complex I 20 kDa subunit family.</text>
</comment>
<evidence type="ECO:0000256" key="1">
    <source>
        <dbReference type="ARBA" id="ARBA00004515"/>
    </source>
</evidence>
<dbReference type="SUPFAM" id="SSF56770">
    <property type="entry name" value="HydA/Nqo6-like"/>
    <property type="match status" value="1"/>
</dbReference>
<gene>
    <name evidence="12" type="primary">nuoB</name>
    <name evidence="15" type="ORF">ENW96_10260</name>
</gene>
<keyword evidence="12 13" id="KW-0408">Iron</keyword>
<comment type="subunit">
    <text evidence="10">NDH-1 is composed of about 13 different subunits. Subunits NuoBCD, E, F, and G constitute the peripheral sector of the complex.</text>
</comment>
<dbReference type="AlphaFoldDB" id="A0A7C3V5Z6"/>
<sequence length="173" mass="18840">MVQGGFHLETKTGAPLIHLGLLEEALNLARANSLWPMTFGLACCAIEMMAAGASRFDLDRFGAGVFRPSPRQCDLMIVAGTISKKMGPAVVRLWEQMPAPKWVIAMGNCAISGGPFYYPDQYAIVPGADLIIPVDVYVPGCPPRPEGLIEGILLLEEKITKRGRLRKFRDVKG</sequence>
<comment type="subunit">
    <text evidence="12">NDH-1 is composed of 14 different subunits. Subunits NuoB, C, D, E, F, and G constitute the peripheral sector of the complex.</text>
</comment>
<evidence type="ECO:0000256" key="4">
    <source>
        <dbReference type="ARBA" id="ARBA00009173"/>
    </source>
</evidence>
<comment type="caution">
    <text evidence="15">The sequence shown here is derived from an EMBL/GenBank/DDBJ whole genome shotgun (WGS) entry which is preliminary data.</text>
</comment>
<dbReference type="Pfam" id="PF01058">
    <property type="entry name" value="Oxidored_q6"/>
    <property type="match status" value="1"/>
</dbReference>
<dbReference type="GO" id="GO:0009060">
    <property type="term" value="P:aerobic respiration"/>
    <property type="evidence" value="ECO:0007669"/>
    <property type="project" value="TreeGrafter"/>
</dbReference>
<feature type="binding site" evidence="12">
    <location>
        <position position="109"/>
    </location>
    <ligand>
        <name>[4Fe-4S] cluster</name>
        <dbReference type="ChEBI" id="CHEBI:49883"/>
    </ligand>
</feature>
<dbReference type="NCBIfam" id="NF005012">
    <property type="entry name" value="PRK06411.1"/>
    <property type="match status" value="1"/>
</dbReference>
<keyword evidence="12" id="KW-1003">Cell membrane</keyword>
<evidence type="ECO:0000313" key="15">
    <source>
        <dbReference type="EMBL" id="HGF34754.1"/>
    </source>
</evidence>
<name>A0A7C3V5Z6_9BACT</name>
<dbReference type="GO" id="GO:0005886">
    <property type="term" value="C:plasma membrane"/>
    <property type="evidence" value="ECO:0007669"/>
    <property type="project" value="UniProtKB-SubCell"/>
</dbReference>
<dbReference type="GO" id="GO:0008137">
    <property type="term" value="F:NADH dehydrogenase (ubiquinone) activity"/>
    <property type="evidence" value="ECO:0007669"/>
    <property type="project" value="InterPro"/>
</dbReference>
<keyword evidence="7 12" id="KW-0874">Quinone</keyword>
<organism evidence="15">
    <name type="scientific">Desulfobacca acetoxidans</name>
    <dbReference type="NCBI Taxonomy" id="60893"/>
    <lineage>
        <taxon>Bacteria</taxon>
        <taxon>Pseudomonadati</taxon>
        <taxon>Thermodesulfobacteriota</taxon>
        <taxon>Desulfobaccia</taxon>
        <taxon>Desulfobaccales</taxon>
        <taxon>Desulfobaccaceae</taxon>
        <taxon>Desulfobacca</taxon>
    </lineage>
</organism>
<dbReference type="GO" id="GO:0005506">
    <property type="term" value="F:iron ion binding"/>
    <property type="evidence" value="ECO:0007669"/>
    <property type="project" value="UniProtKB-UniRule"/>
</dbReference>
<feature type="binding site" evidence="12">
    <location>
        <position position="43"/>
    </location>
    <ligand>
        <name>[4Fe-4S] cluster</name>
        <dbReference type="ChEBI" id="CHEBI:49883"/>
    </ligand>
</feature>
<evidence type="ECO:0000256" key="5">
    <source>
        <dbReference type="ARBA" id="ARBA00010019"/>
    </source>
</evidence>
<evidence type="ECO:0000256" key="2">
    <source>
        <dbReference type="ARBA" id="ARBA00006408"/>
    </source>
</evidence>
<protein>
    <recommendedName>
        <fullName evidence="12">NADH-quinone oxidoreductase subunit B</fullName>
        <ecNumber evidence="12">7.1.1.-</ecNumber>
    </recommendedName>
    <alternativeName>
        <fullName evidence="12">NADH dehydrogenase I subunit B</fullName>
    </alternativeName>
    <alternativeName>
        <fullName evidence="12">NDH-1 subunit B</fullName>
    </alternativeName>
</protein>
<comment type="cofactor">
    <cofactor evidence="12">
        <name>[4Fe-4S] cluster</name>
        <dbReference type="ChEBI" id="CHEBI:49883"/>
    </cofactor>
    <text evidence="12">Binds 1 [4Fe-4S] cluster.</text>
</comment>
<evidence type="ECO:0000256" key="7">
    <source>
        <dbReference type="ARBA" id="ARBA00022719"/>
    </source>
</evidence>
<evidence type="ECO:0000256" key="13">
    <source>
        <dbReference type="RuleBase" id="RU004464"/>
    </source>
</evidence>
<dbReference type="PANTHER" id="PTHR11995:SF14">
    <property type="entry name" value="NADH DEHYDROGENASE [UBIQUINONE] IRON-SULFUR PROTEIN 7, MITOCHONDRIAL"/>
    <property type="match status" value="1"/>
</dbReference>
<evidence type="ECO:0000256" key="9">
    <source>
        <dbReference type="ARBA" id="ARBA00023027"/>
    </source>
</evidence>
<comment type="similarity">
    <text evidence="3">In the central section; belongs to the complex I 30 kDa subunit family.</text>
</comment>
<keyword evidence="6 12" id="KW-0813">Transport</keyword>
<dbReference type="NCBIfam" id="TIGR01957">
    <property type="entry name" value="nuoB_fam"/>
    <property type="match status" value="1"/>
</dbReference>
<dbReference type="Gene3D" id="3.40.50.12280">
    <property type="match status" value="1"/>
</dbReference>
<feature type="binding site" evidence="12">
    <location>
        <position position="141"/>
    </location>
    <ligand>
        <name>[4Fe-4S] cluster</name>
        <dbReference type="ChEBI" id="CHEBI:49883"/>
    </ligand>
</feature>
<evidence type="ECO:0000256" key="10">
    <source>
        <dbReference type="ARBA" id="ARBA00025957"/>
    </source>
</evidence>
<keyword evidence="9 12" id="KW-0520">NAD</keyword>
<evidence type="ECO:0000256" key="11">
    <source>
        <dbReference type="ARBA" id="ARBA00047712"/>
    </source>
</evidence>
<dbReference type="GO" id="GO:0051539">
    <property type="term" value="F:4 iron, 4 sulfur cluster binding"/>
    <property type="evidence" value="ECO:0007669"/>
    <property type="project" value="UniProtKB-KW"/>
</dbReference>
<comment type="similarity">
    <text evidence="4 12 13">Belongs to the complex I 20 kDa subunit family.</text>
</comment>
<feature type="domain" description="NADH:ubiquinone oxidoreductase-like 20kDa subunit" evidence="14">
    <location>
        <begin position="43"/>
        <end position="153"/>
    </location>
</feature>
<dbReference type="HAMAP" id="MF_01356">
    <property type="entry name" value="NDH1_NuoB"/>
    <property type="match status" value="1"/>
</dbReference>
<evidence type="ECO:0000259" key="14">
    <source>
        <dbReference type="Pfam" id="PF01058"/>
    </source>
</evidence>
<keyword evidence="12" id="KW-0830">Ubiquinone</keyword>
<dbReference type="InterPro" id="IPR006138">
    <property type="entry name" value="NADH_UQ_OxRdtase_20Kd_su"/>
</dbReference>
<evidence type="ECO:0000256" key="6">
    <source>
        <dbReference type="ARBA" id="ARBA00022448"/>
    </source>
</evidence>
<accession>A0A7C3V5Z6</accession>
<comment type="function">
    <text evidence="12">NDH-1 shuttles electrons from NADH, via FMN and iron-sulfur (Fe-S) centers, to quinones in the respiratory chain. The immediate electron acceptor for the enzyme in this species is believed to be ubiquinone. Couples the redox reaction to proton translocation (for every two electrons transferred, four hydrogen ions are translocated across the cytoplasmic membrane), and thus conserves the redox energy in a proton gradient.</text>
</comment>
<dbReference type="GO" id="GO:0048038">
    <property type="term" value="F:quinone binding"/>
    <property type="evidence" value="ECO:0007669"/>
    <property type="project" value="UniProtKB-KW"/>
</dbReference>
<dbReference type="GO" id="GO:0050136">
    <property type="term" value="F:NADH dehydrogenase (quinone) (non-electrogenic) activity"/>
    <property type="evidence" value="ECO:0007669"/>
    <property type="project" value="UniProtKB-UniRule"/>
</dbReference>
<keyword evidence="12" id="KW-0472">Membrane</keyword>
<dbReference type="InterPro" id="IPR006137">
    <property type="entry name" value="NADH_UbQ_OxRdtase-like_20kDa"/>
</dbReference>
<evidence type="ECO:0000256" key="12">
    <source>
        <dbReference type="HAMAP-Rule" id="MF_01356"/>
    </source>
</evidence>
<keyword evidence="12 13" id="KW-0004">4Fe-4S</keyword>
<comment type="subcellular location">
    <subcellularLocation>
        <location evidence="1">Cell inner membrane</location>
        <topology evidence="1">Peripheral membrane protein</topology>
        <orientation evidence="1">Cytoplasmic side</orientation>
    </subcellularLocation>
    <subcellularLocation>
        <location evidence="12">Cell membrane</location>
        <topology evidence="12">Peripheral membrane protein</topology>
        <orientation evidence="12">Cytoplasmic side</orientation>
    </subcellularLocation>
</comment>